<keyword evidence="2" id="KW-0808">Transferase</keyword>
<proteinExistence type="predicted"/>
<dbReference type="Gene3D" id="3.40.50.150">
    <property type="entry name" value="Vaccinia Virus protein VP39"/>
    <property type="match status" value="1"/>
</dbReference>
<accession>A0ABX7C750</accession>
<dbReference type="GO" id="GO:0032259">
    <property type="term" value="P:methylation"/>
    <property type="evidence" value="ECO:0007669"/>
    <property type="project" value="UniProtKB-KW"/>
</dbReference>
<name>A0ABX7C750_9HYPH</name>
<dbReference type="EMBL" id="CP068046">
    <property type="protein sequence ID" value="QQR40043.1"/>
    <property type="molecule type" value="Genomic_DNA"/>
</dbReference>
<reference evidence="2 3" key="1">
    <citation type="submission" date="2021-01" db="EMBL/GenBank/DDBJ databases">
        <title>Genome seq and assembly of Devosia sp. LEGU1.</title>
        <authorList>
            <person name="Chhetri G."/>
        </authorList>
    </citation>
    <scope>NUCLEOTIDE SEQUENCE [LARGE SCALE GENOMIC DNA]</scope>
    <source>
        <strain evidence="2 3">LEGU1</strain>
    </source>
</reference>
<feature type="domain" description="Methyltransferase" evidence="1">
    <location>
        <begin position="2"/>
        <end position="84"/>
    </location>
</feature>
<dbReference type="SUPFAM" id="SSF53335">
    <property type="entry name" value="S-adenosyl-L-methionine-dependent methyltransferases"/>
    <property type="match status" value="1"/>
</dbReference>
<organism evidence="2 3">
    <name type="scientific">Devosia rhizoryzae</name>
    <dbReference type="NCBI Taxonomy" id="2774137"/>
    <lineage>
        <taxon>Bacteria</taxon>
        <taxon>Pseudomonadati</taxon>
        <taxon>Pseudomonadota</taxon>
        <taxon>Alphaproteobacteria</taxon>
        <taxon>Hyphomicrobiales</taxon>
        <taxon>Devosiaceae</taxon>
        <taxon>Devosia</taxon>
    </lineage>
</organism>
<sequence>MIWLARQGWLATGVDVSPTAVATATGRAEEAGLGDHARFEQYDLAATFPDGEFDLVTALFFQSTVDFPRSAVLQRAADAVASGGLLPIVEHASAAPWSWSQDAIFPTAEETLSSLNLDAHHWTRVFVGTPERLANGPNSQTAIVKDNVLALTRR</sequence>
<dbReference type="InterPro" id="IPR029063">
    <property type="entry name" value="SAM-dependent_MTases_sf"/>
</dbReference>
<keyword evidence="3" id="KW-1185">Reference proteome</keyword>
<dbReference type="GO" id="GO:0008168">
    <property type="term" value="F:methyltransferase activity"/>
    <property type="evidence" value="ECO:0007669"/>
    <property type="project" value="UniProtKB-KW"/>
</dbReference>
<keyword evidence="2" id="KW-0489">Methyltransferase</keyword>
<evidence type="ECO:0000313" key="2">
    <source>
        <dbReference type="EMBL" id="QQR40043.1"/>
    </source>
</evidence>
<dbReference type="InterPro" id="IPR041698">
    <property type="entry name" value="Methyltransf_25"/>
</dbReference>
<evidence type="ECO:0000259" key="1">
    <source>
        <dbReference type="Pfam" id="PF13649"/>
    </source>
</evidence>
<evidence type="ECO:0000313" key="3">
    <source>
        <dbReference type="Proteomes" id="UP000595857"/>
    </source>
</evidence>
<dbReference type="CDD" id="cd02440">
    <property type="entry name" value="AdoMet_MTases"/>
    <property type="match status" value="1"/>
</dbReference>
<dbReference type="Pfam" id="PF13649">
    <property type="entry name" value="Methyltransf_25"/>
    <property type="match status" value="1"/>
</dbReference>
<protein>
    <submittedName>
        <fullName evidence="2">Class I SAM-dependent methyltransferase</fullName>
    </submittedName>
</protein>
<gene>
    <name evidence="2" type="ORF">JI748_03225</name>
</gene>
<dbReference type="Proteomes" id="UP000595857">
    <property type="component" value="Chromosome"/>
</dbReference>
<dbReference type="RefSeq" id="WP_201635025.1">
    <property type="nucleotide sequence ID" value="NZ_CP068046.1"/>
</dbReference>